<dbReference type="InterPro" id="IPR010767">
    <property type="entry name" value="Phage_CGC-2007_Cje0229"/>
</dbReference>
<name>A0A1M5E2I9_LOKAT</name>
<gene>
    <name evidence="1" type="ORF">SAMN05444339_11144</name>
</gene>
<protein>
    <recommendedName>
        <fullName evidence="3">DUF1353 domain-containing protein</fullName>
    </recommendedName>
</protein>
<keyword evidence="2" id="KW-1185">Reference proteome</keyword>
<evidence type="ECO:0000313" key="2">
    <source>
        <dbReference type="Proteomes" id="UP000183987"/>
    </source>
</evidence>
<evidence type="ECO:0000313" key="1">
    <source>
        <dbReference type="EMBL" id="SHF73396.1"/>
    </source>
</evidence>
<organism evidence="1 2">
    <name type="scientific">Loktanella atrilutea</name>
    <dbReference type="NCBI Taxonomy" id="366533"/>
    <lineage>
        <taxon>Bacteria</taxon>
        <taxon>Pseudomonadati</taxon>
        <taxon>Pseudomonadota</taxon>
        <taxon>Alphaproteobacteria</taxon>
        <taxon>Rhodobacterales</taxon>
        <taxon>Roseobacteraceae</taxon>
        <taxon>Loktanella</taxon>
    </lineage>
</organism>
<evidence type="ECO:0008006" key="3">
    <source>
        <dbReference type="Google" id="ProtNLM"/>
    </source>
</evidence>
<dbReference type="RefSeq" id="WP_072858513.1">
    <property type="nucleotide sequence ID" value="NZ_FQUE01000011.1"/>
</dbReference>
<dbReference type="EMBL" id="FQUE01000011">
    <property type="protein sequence ID" value="SHF73396.1"/>
    <property type="molecule type" value="Genomic_DNA"/>
</dbReference>
<accession>A0A1M5E2I9</accession>
<dbReference type="AlphaFoldDB" id="A0A1M5E2I9"/>
<proteinExistence type="predicted"/>
<dbReference type="Pfam" id="PF07087">
    <property type="entry name" value="DUF1353"/>
    <property type="match status" value="1"/>
</dbReference>
<sequence>MQRFDHPSVPIDPYPSAGTQVAELRYDSALVLIRLKDAPRLRTGEDADYLTGRPYLVSWRSRDGEWVQIVVPAGLIIDLTSVPPALRFVIGRVGPWLEAAIVHDYLYIAWQDVPGRGPRPADRAFADAIMLAAMRAADVRPWMATVIYWAVRIFGGGTFGRVKPDRYVDLSDPEIAAQMAFMQPRV</sequence>
<dbReference type="Proteomes" id="UP000183987">
    <property type="component" value="Unassembled WGS sequence"/>
</dbReference>
<reference evidence="2" key="1">
    <citation type="submission" date="2016-11" db="EMBL/GenBank/DDBJ databases">
        <authorList>
            <person name="Varghese N."/>
            <person name="Submissions S."/>
        </authorList>
    </citation>
    <scope>NUCLEOTIDE SEQUENCE [LARGE SCALE GENOMIC DNA]</scope>
    <source>
        <strain evidence="2">DSM 29326</strain>
    </source>
</reference>
<dbReference type="STRING" id="366533.SAMN05444339_11144"/>